<evidence type="ECO:0000313" key="4">
    <source>
        <dbReference type="Proteomes" id="UP000028939"/>
    </source>
</evidence>
<evidence type="ECO:0000313" key="3">
    <source>
        <dbReference type="EMBL" id="AIL96597.1"/>
    </source>
</evidence>
<name>A0A077HPN6_9CORY</name>
<keyword evidence="2" id="KW-0472">Membrane</keyword>
<protein>
    <recommendedName>
        <fullName evidence="5">DUF4307 domain-containing protein</fullName>
    </recommendedName>
</protein>
<dbReference type="Proteomes" id="UP000028939">
    <property type="component" value="Chromosome"/>
</dbReference>
<feature type="region of interest" description="Disordered" evidence="1">
    <location>
        <begin position="1"/>
        <end position="23"/>
    </location>
</feature>
<dbReference type="KEGG" id="cuv:CUREI_04180"/>
<sequence length="154" mass="16878">MSTASPATNPRPSDRYGSKAGSGSIGGKVVAVVSVLLVGALLFFGVRTIMDRFNEPVRAEFISQERLDDTTGRLWIDVTRKHPDTPAYCIVTAVDYSHAEVGRREVILPAGAEERSRIAVDLPVREPLVSGRIYGCSENLPFYMDPESTFYAAR</sequence>
<dbReference type="AlphaFoldDB" id="A0A077HPN6"/>
<keyword evidence="4" id="KW-1185">Reference proteome</keyword>
<keyword evidence="2" id="KW-1133">Transmembrane helix</keyword>
<feature type="compositionally biased region" description="Polar residues" evidence="1">
    <location>
        <begin position="1"/>
        <end position="11"/>
    </location>
</feature>
<accession>A0A077HPN6</accession>
<organism evidence="3 4">
    <name type="scientific">Corynebacterium ureicelerivorans</name>
    <dbReference type="NCBI Taxonomy" id="401472"/>
    <lineage>
        <taxon>Bacteria</taxon>
        <taxon>Bacillati</taxon>
        <taxon>Actinomycetota</taxon>
        <taxon>Actinomycetes</taxon>
        <taxon>Mycobacteriales</taxon>
        <taxon>Corynebacteriaceae</taxon>
        <taxon>Corynebacterium</taxon>
    </lineage>
</organism>
<evidence type="ECO:0008006" key="5">
    <source>
        <dbReference type="Google" id="ProtNLM"/>
    </source>
</evidence>
<proteinExistence type="predicted"/>
<evidence type="ECO:0000256" key="1">
    <source>
        <dbReference type="SAM" id="MobiDB-lite"/>
    </source>
</evidence>
<feature type="transmembrane region" description="Helical" evidence="2">
    <location>
        <begin position="25"/>
        <end position="46"/>
    </location>
</feature>
<dbReference type="HOGENOM" id="CLU_121826_0_0_11"/>
<dbReference type="Pfam" id="PF14155">
    <property type="entry name" value="DUF4307"/>
    <property type="match status" value="1"/>
</dbReference>
<keyword evidence="2" id="KW-0812">Transmembrane</keyword>
<evidence type="ECO:0000256" key="2">
    <source>
        <dbReference type="SAM" id="Phobius"/>
    </source>
</evidence>
<dbReference type="InterPro" id="IPR025443">
    <property type="entry name" value="DUF4307"/>
</dbReference>
<gene>
    <name evidence="3" type="ORF">CUREI_04180</name>
</gene>
<dbReference type="STRING" id="401472.CUREI_04180"/>
<reference evidence="3 4" key="1">
    <citation type="submission" date="2014-08" db="EMBL/GenBank/DDBJ databases">
        <title>Complete genome sequence of Corynebacterium ureicelerivorans DSM 45051, a lipophilic and urea-splitting isolate from a blood culture of a septicaemia patient.</title>
        <authorList>
            <person name="Tippelt A."/>
            <person name="Albersmeier A."/>
            <person name="Brinkrolf K."/>
            <person name="Ruckert C."/>
            <person name="Tauch A."/>
        </authorList>
    </citation>
    <scope>NUCLEOTIDE SEQUENCE [LARGE SCALE GENOMIC DNA]</scope>
    <source>
        <strain evidence="3 4">IMMIB RIV-2301</strain>
    </source>
</reference>
<dbReference type="EMBL" id="CP009215">
    <property type="protein sequence ID" value="AIL96597.1"/>
    <property type="molecule type" value="Genomic_DNA"/>
</dbReference>
<dbReference type="RefSeq" id="WP_038610757.1">
    <property type="nucleotide sequence ID" value="NZ_CP009215.1"/>
</dbReference>